<gene>
    <name evidence="2" type="ORF">GCM10008959_34380</name>
</gene>
<name>A0ABQ2RVE7_9DEIO</name>
<accession>A0ABQ2RVE7</accession>
<dbReference type="EMBL" id="BMQM01000031">
    <property type="protein sequence ID" value="GGR69601.1"/>
    <property type="molecule type" value="Genomic_DNA"/>
</dbReference>
<reference evidence="3" key="1">
    <citation type="journal article" date="2019" name="Int. J. Syst. Evol. Microbiol.">
        <title>The Global Catalogue of Microorganisms (GCM) 10K type strain sequencing project: providing services to taxonomists for standard genome sequencing and annotation.</title>
        <authorList>
            <consortium name="The Broad Institute Genomics Platform"/>
            <consortium name="The Broad Institute Genome Sequencing Center for Infectious Disease"/>
            <person name="Wu L."/>
            <person name="Ma J."/>
        </authorList>
    </citation>
    <scope>NUCLEOTIDE SEQUENCE [LARGE SCALE GENOMIC DNA]</scope>
    <source>
        <strain evidence="3">JCM 31404</strain>
    </source>
</reference>
<keyword evidence="3" id="KW-1185">Reference proteome</keyword>
<dbReference type="RefSeq" id="WP_189066224.1">
    <property type="nucleotide sequence ID" value="NZ_BMQM01000031.1"/>
</dbReference>
<dbReference type="Gene3D" id="3.40.50.1110">
    <property type="entry name" value="SGNH hydrolase"/>
    <property type="match status" value="1"/>
</dbReference>
<dbReference type="Proteomes" id="UP000634308">
    <property type="component" value="Unassembled WGS sequence"/>
</dbReference>
<dbReference type="InterPro" id="IPR013830">
    <property type="entry name" value="SGNH_hydro"/>
</dbReference>
<evidence type="ECO:0000313" key="3">
    <source>
        <dbReference type="Proteomes" id="UP000634308"/>
    </source>
</evidence>
<organism evidence="2 3">
    <name type="scientific">Deinococcus seoulensis</name>
    <dbReference type="NCBI Taxonomy" id="1837379"/>
    <lineage>
        <taxon>Bacteria</taxon>
        <taxon>Thermotogati</taxon>
        <taxon>Deinococcota</taxon>
        <taxon>Deinococci</taxon>
        <taxon>Deinococcales</taxon>
        <taxon>Deinococcaceae</taxon>
        <taxon>Deinococcus</taxon>
    </lineage>
</organism>
<dbReference type="Pfam" id="PF13472">
    <property type="entry name" value="Lipase_GDSL_2"/>
    <property type="match status" value="1"/>
</dbReference>
<feature type="domain" description="SGNH hydrolase-type esterase" evidence="1">
    <location>
        <begin position="650"/>
        <end position="882"/>
    </location>
</feature>
<evidence type="ECO:0000313" key="2">
    <source>
        <dbReference type="EMBL" id="GGR69601.1"/>
    </source>
</evidence>
<proteinExistence type="predicted"/>
<comment type="caution">
    <text evidence="2">The sequence shown here is derived from an EMBL/GenBank/DDBJ whole genome shotgun (WGS) entry which is preliminary data.</text>
</comment>
<protein>
    <recommendedName>
        <fullName evidence="1">SGNH hydrolase-type esterase domain-containing protein</fullName>
    </recommendedName>
</protein>
<sequence>MTNPTRKRVVTLDDLNVLNQNAAYARQKGEEASVAAHQANTARQTLEPLGEATRAAGEYATQAAQAATLAKNNATAAAVQASQAAGEAVVAAELAEGAAGSANQAAGAATTAAQRVTDAVLDLTDIKDDIAQQTADTLAQFEAQATAKIGEVDAAIAATQNGARIANAVATITPTLTSTSTGSESALTYSTGSIITAWGFPVGTRTNFNRVSFNIQPHAAPITRVRVRVKNGGYEGTVVADVILNVTTTVGVKSLITAEFSLVATADWVEWFCDQPTGFFKLVDGTLPGSLRFANGGSTTDTTLGPGQASIGSITFTFADYSASTVTPRPTWTDLINAELGYERDAVATLGTVEDQLTTLTGESLNSTKALNTLATSGSQFYGFGFPVGAKQNFNYIEFNVLQVSDSKPVTRLRVRLRQTNGSGTILAEKLLTVRGVTGARTLARWKLGSTIANASATPLWLEVFADGWIGYAGVYTGTGTAEYVPPTYPAARFVAGSTPSVDAALAVDFSPPGNIWARFGLSSTRALALNNSFVRGITDTINPVQPWTPTSILPSTLYAVEGQELSVYWDSVLNLPGELAEYDIAFYTGTGKGLLHNRRWAWTPTAADAGTTVGATLFVKRFGVTVLEAATSIQVTGLSTAASTRKTLVIGDSITNRGVWMSEVIRLTQRGTDPLDLTSIGTRAGTEVPVGNPAVSTEGWEGKTIAFHYADPLSNFTFNGTDPAGTVFSFSQYLTANGFSMSAGDLVAVHLGTNDLGPAATVADANTKISEMVTQVEAMIANICAAVPGINVGVIVPIQPGTRRPRTALHTYQRLWQQRILRTFGGRTAQNIYVIPMAHALDTDYGYPYVIEPVSARSAALTTPMTQVRLTDWIHPNVSGYFQMADAFYAFVKWLWR</sequence>
<dbReference type="SUPFAM" id="SSF52266">
    <property type="entry name" value="SGNH hydrolase"/>
    <property type="match status" value="1"/>
</dbReference>
<evidence type="ECO:0000259" key="1">
    <source>
        <dbReference type="Pfam" id="PF13472"/>
    </source>
</evidence>
<dbReference type="InterPro" id="IPR036514">
    <property type="entry name" value="SGNH_hydro_sf"/>
</dbReference>